<keyword evidence="1" id="KW-1133">Transmembrane helix</keyword>
<feature type="transmembrane region" description="Helical" evidence="1">
    <location>
        <begin position="45"/>
        <end position="68"/>
    </location>
</feature>
<name>T1J8M3_STRMM</name>
<protein>
    <submittedName>
        <fullName evidence="2">Uncharacterized protein</fullName>
    </submittedName>
</protein>
<accession>T1J8M3</accession>
<evidence type="ECO:0000313" key="2">
    <source>
        <dbReference type="EnsemblMetazoa" id="SMAR010058-PA"/>
    </source>
</evidence>
<dbReference type="EnsemblMetazoa" id="SMAR010058-RA">
    <property type="protein sequence ID" value="SMAR010058-PA"/>
    <property type="gene ID" value="SMAR010058"/>
</dbReference>
<reference evidence="3" key="1">
    <citation type="submission" date="2011-05" db="EMBL/GenBank/DDBJ databases">
        <authorList>
            <person name="Richards S.R."/>
            <person name="Qu J."/>
            <person name="Jiang H."/>
            <person name="Jhangiani S.N."/>
            <person name="Agravi P."/>
            <person name="Goodspeed R."/>
            <person name="Gross S."/>
            <person name="Mandapat C."/>
            <person name="Jackson L."/>
            <person name="Mathew T."/>
            <person name="Pu L."/>
            <person name="Thornton R."/>
            <person name="Saada N."/>
            <person name="Wilczek-Boney K.B."/>
            <person name="Lee S."/>
            <person name="Kovar C."/>
            <person name="Wu Y."/>
            <person name="Scherer S.E."/>
            <person name="Worley K.C."/>
            <person name="Muzny D.M."/>
            <person name="Gibbs R."/>
        </authorList>
    </citation>
    <scope>NUCLEOTIDE SEQUENCE</scope>
    <source>
        <strain evidence="3">Brora</strain>
    </source>
</reference>
<evidence type="ECO:0000256" key="1">
    <source>
        <dbReference type="SAM" id="Phobius"/>
    </source>
</evidence>
<keyword evidence="1" id="KW-0812">Transmembrane</keyword>
<evidence type="ECO:0000313" key="3">
    <source>
        <dbReference type="Proteomes" id="UP000014500"/>
    </source>
</evidence>
<dbReference type="AlphaFoldDB" id="T1J8M3"/>
<proteinExistence type="predicted"/>
<sequence>MAGRFVCYAHAHNNTFIRLYVQAMNVWTNIGQPIFGSLKGNFLEYLIPGMLVTLSFFLALSLTALSFVTDKKDGNNNYFIAVHKFFEKF</sequence>
<reference evidence="2" key="2">
    <citation type="submission" date="2015-02" db="UniProtKB">
        <authorList>
            <consortium name="EnsemblMetazoa"/>
        </authorList>
    </citation>
    <scope>IDENTIFICATION</scope>
</reference>
<dbReference type="Proteomes" id="UP000014500">
    <property type="component" value="Unassembled WGS sequence"/>
</dbReference>
<organism evidence="2 3">
    <name type="scientific">Strigamia maritima</name>
    <name type="common">European centipede</name>
    <name type="synonym">Geophilus maritimus</name>
    <dbReference type="NCBI Taxonomy" id="126957"/>
    <lineage>
        <taxon>Eukaryota</taxon>
        <taxon>Metazoa</taxon>
        <taxon>Ecdysozoa</taxon>
        <taxon>Arthropoda</taxon>
        <taxon>Myriapoda</taxon>
        <taxon>Chilopoda</taxon>
        <taxon>Pleurostigmophora</taxon>
        <taxon>Geophilomorpha</taxon>
        <taxon>Linotaeniidae</taxon>
        <taxon>Strigamia</taxon>
    </lineage>
</organism>
<dbReference type="HOGENOM" id="CLU_2457643_0_0_1"/>
<keyword evidence="3" id="KW-1185">Reference proteome</keyword>
<keyword evidence="1" id="KW-0472">Membrane</keyword>
<dbReference type="EMBL" id="JH431957">
    <property type="status" value="NOT_ANNOTATED_CDS"/>
    <property type="molecule type" value="Genomic_DNA"/>
</dbReference>